<protein>
    <recommendedName>
        <fullName evidence="2">SpoVT-AbrB domain-containing protein</fullName>
    </recommendedName>
</protein>
<evidence type="ECO:0008006" key="2">
    <source>
        <dbReference type="Google" id="ProtNLM"/>
    </source>
</evidence>
<proteinExistence type="predicted"/>
<name>X1NG66_9ZZZZ</name>
<accession>X1NG66</accession>
<evidence type="ECO:0000313" key="1">
    <source>
        <dbReference type="EMBL" id="GAI29201.1"/>
    </source>
</evidence>
<dbReference type="EMBL" id="BARV01019281">
    <property type="protein sequence ID" value="GAI29201.1"/>
    <property type="molecule type" value="Genomic_DNA"/>
</dbReference>
<comment type="caution">
    <text evidence="1">The sequence shown here is derived from an EMBL/GenBank/DDBJ whole genome shotgun (WGS) entry which is preliminary data.</text>
</comment>
<dbReference type="AlphaFoldDB" id="X1NG66"/>
<reference evidence="1" key="1">
    <citation type="journal article" date="2014" name="Front. Microbiol.">
        <title>High frequency of phylogenetically diverse reductive dehalogenase-homologous genes in deep subseafloor sedimentary metagenomes.</title>
        <authorList>
            <person name="Kawai M."/>
            <person name="Futagami T."/>
            <person name="Toyoda A."/>
            <person name="Takaki Y."/>
            <person name="Nishi S."/>
            <person name="Hori S."/>
            <person name="Arai W."/>
            <person name="Tsubouchi T."/>
            <person name="Morono Y."/>
            <person name="Uchiyama I."/>
            <person name="Ito T."/>
            <person name="Fujiyama A."/>
            <person name="Inagaki F."/>
            <person name="Takami H."/>
        </authorList>
    </citation>
    <scope>NUCLEOTIDE SEQUENCE</scope>
    <source>
        <strain evidence="1">Expedition CK06-06</strain>
    </source>
</reference>
<gene>
    <name evidence="1" type="ORF">S06H3_32422</name>
</gene>
<organism evidence="1">
    <name type="scientific">marine sediment metagenome</name>
    <dbReference type="NCBI Taxonomy" id="412755"/>
    <lineage>
        <taxon>unclassified sequences</taxon>
        <taxon>metagenomes</taxon>
        <taxon>ecological metagenomes</taxon>
    </lineage>
</organism>
<sequence length="79" mass="9053">MLAKRTFKNQITIPKEIISKFGNVEYFDVTAREGKIVLSPVEILPRESRLAGIRKKIKLLGLTEEDIEGAIKWARKEKV</sequence>